<keyword evidence="2" id="KW-1185">Reference proteome</keyword>
<accession>A0ACD3ANN5</accession>
<evidence type="ECO:0000313" key="2">
    <source>
        <dbReference type="Proteomes" id="UP000308600"/>
    </source>
</evidence>
<gene>
    <name evidence="1" type="ORF">BDN72DRAFT_92884</name>
</gene>
<name>A0ACD3ANN5_9AGAR</name>
<evidence type="ECO:0000313" key="1">
    <source>
        <dbReference type="EMBL" id="TFK67538.1"/>
    </source>
</evidence>
<protein>
    <submittedName>
        <fullName evidence="1">Uncharacterized protein</fullName>
    </submittedName>
</protein>
<sequence>MDDASERGRRQGLRHHSSVTLDDGVEVVSRQVSYQQRQPHRRPCTALNTFPIKQEEERGSPVGHIPWLSPPTVASSHGVPAALPPTDLGVDVDSHILRSTSTPHSHPQSTLHPHPGSPDQPQYPHHQHQARTVLWIFFRHLPRFLRLLRPLVPSLWRG</sequence>
<organism evidence="1 2">
    <name type="scientific">Pluteus cervinus</name>
    <dbReference type="NCBI Taxonomy" id="181527"/>
    <lineage>
        <taxon>Eukaryota</taxon>
        <taxon>Fungi</taxon>
        <taxon>Dikarya</taxon>
        <taxon>Basidiomycota</taxon>
        <taxon>Agaricomycotina</taxon>
        <taxon>Agaricomycetes</taxon>
        <taxon>Agaricomycetidae</taxon>
        <taxon>Agaricales</taxon>
        <taxon>Pluteineae</taxon>
        <taxon>Pluteaceae</taxon>
        <taxon>Pluteus</taxon>
    </lineage>
</organism>
<reference evidence="1 2" key="1">
    <citation type="journal article" date="2019" name="Nat. Ecol. Evol.">
        <title>Megaphylogeny resolves global patterns of mushroom evolution.</title>
        <authorList>
            <person name="Varga T."/>
            <person name="Krizsan K."/>
            <person name="Foldi C."/>
            <person name="Dima B."/>
            <person name="Sanchez-Garcia M."/>
            <person name="Sanchez-Ramirez S."/>
            <person name="Szollosi G.J."/>
            <person name="Szarkandi J.G."/>
            <person name="Papp V."/>
            <person name="Albert L."/>
            <person name="Andreopoulos W."/>
            <person name="Angelini C."/>
            <person name="Antonin V."/>
            <person name="Barry K.W."/>
            <person name="Bougher N.L."/>
            <person name="Buchanan P."/>
            <person name="Buyck B."/>
            <person name="Bense V."/>
            <person name="Catcheside P."/>
            <person name="Chovatia M."/>
            <person name="Cooper J."/>
            <person name="Damon W."/>
            <person name="Desjardin D."/>
            <person name="Finy P."/>
            <person name="Geml J."/>
            <person name="Haridas S."/>
            <person name="Hughes K."/>
            <person name="Justo A."/>
            <person name="Karasinski D."/>
            <person name="Kautmanova I."/>
            <person name="Kiss B."/>
            <person name="Kocsube S."/>
            <person name="Kotiranta H."/>
            <person name="LaButti K.M."/>
            <person name="Lechner B.E."/>
            <person name="Liimatainen K."/>
            <person name="Lipzen A."/>
            <person name="Lukacs Z."/>
            <person name="Mihaltcheva S."/>
            <person name="Morgado L.N."/>
            <person name="Niskanen T."/>
            <person name="Noordeloos M.E."/>
            <person name="Ohm R.A."/>
            <person name="Ortiz-Santana B."/>
            <person name="Ovrebo C."/>
            <person name="Racz N."/>
            <person name="Riley R."/>
            <person name="Savchenko A."/>
            <person name="Shiryaev A."/>
            <person name="Soop K."/>
            <person name="Spirin V."/>
            <person name="Szebenyi C."/>
            <person name="Tomsovsky M."/>
            <person name="Tulloss R.E."/>
            <person name="Uehling J."/>
            <person name="Grigoriev I.V."/>
            <person name="Vagvolgyi C."/>
            <person name="Papp T."/>
            <person name="Martin F.M."/>
            <person name="Miettinen O."/>
            <person name="Hibbett D.S."/>
            <person name="Nagy L.G."/>
        </authorList>
    </citation>
    <scope>NUCLEOTIDE SEQUENCE [LARGE SCALE GENOMIC DNA]</scope>
    <source>
        <strain evidence="1 2">NL-1719</strain>
    </source>
</reference>
<dbReference type="EMBL" id="ML208373">
    <property type="protein sequence ID" value="TFK67538.1"/>
    <property type="molecule type" value="Genomic_DNA"/>
</dbReference>
<dbReference type="Proteomes" id="UP000308600">
    <property type="component" value="Unassembled WGS sequence"/>
</dbReference>
<proteinExistence type="predicted"/>